<keyword evidence="1" id="KW-0472">Membrane</keyword>
<feature type="transmembrane region" description="Helical" evidence="1">
    <location>
        <begin position="76"/>
        <end position="100"/>
    </location>
</feature>
<protein>
    <submittedName>
        <fullName evidence="2">Ph domain protein</fullName>
    </submittedName>
</protein>
<dbReference type="VEuPathDB" id="AmoebaDB:KM1_070990"/>
<feature type="transmembrane region" description="Helical" evidence="1">
    <location>
        <begin position="45"/>
        <end position="69"/>
    </location>
</feature>
<dbReference type="VEuPathDB" id="AmoebaDB:EHI_127260"/>
<feature type="transmembrane region" description="Helical" evidence="1">
    <location>
        <begin position="172"/>
        <end position="196"/>
    </location>
</feature>
<evidence type="ECO:0000313" key="3">
    <source>
        <dbReference type="Proteomes" id="UP000078387"/>
    </source>
</evidence>
<name>A0A5K1UID5_ENTHI</name>
<dbReference type="EMBL" id="BDEQ01000001">
    <property type="protein sequence ID" value="GAT93248.1"/>
    <property type="molecule type" value="Genomic_DNA"/>
</dbReference>
<evidence type="ECO:0000256" key="1">
    <source>
        <dbReference type="SAM" id="Phobius"/>
    </source>
</evidence>
<accession>A0A5K1UID5</accession>
<dbReference type="Proteomes" id="UP000078387">
    <property type="component" value="Unassembled WGS sequence"/>
</dbReference>
<gene>
    <name evidence="2" type="ORF">CL6EHI_127260</name>
</gene>
<keyword evidence="1" id="KW-0812">Transmembrane</keyword>
<reference evidence="2 3" key="1">
    <citation type="submission" date="2016-05" db="EMBL/GenBank/DDBJ databases">
        <title>First whole genome sequencing of Entamoeba histolytica HM1:IMSS-clone-6.</title>
        <authorList>
            <person name="Mukherjee Avik.K."/>
            <person name="Izumyama S."/>
            <person name="Nakada-Tsukui K."/>
            <person name="Nozaki T."/>
        </authorList>
    </citation>
    <scope>NUCLEOTIDE SEQUENCE [LARGE SCALE GENOMIC DNA]</scope>
    <source>
        <strain evidence="2 3">HM1:IMSS clone 6</strain>
    </source>
</reference>
<sequence length="214" mass="23656">MWKISRIFIVVLSTLITFVSLIILGVTIFAIVHYKQRYSFVPWNIMIMTTLTGITGAVSLITGIVGVLGGALQRKAIVMVTVVLLIFSTTVVTFIGLYSFSGVVYTDKTLKKGWSKMDEEEIPQFEEVWECHEFSPATVNTTTLNTTVGSSSSALPFCVDVLRTPFKRYSGMMIGFSSIVYLLLVAMQIVVSFHVVKGDKSKEGFSPIGNDNKE</sequence>
<organism evidence="2 3">
    <name type="scientific">Entamoeba histolytica</name>
    <dbReference type="NCBI Taxonomy" id="5759"/>
    <lineage>
        <taxon>Eukaryota</taxon>
        <taxon>Amoebozoa</taxon>
        <taxon>Evosea</taxon>
        <taxon>Archamoebae</taxon>
        <taxon>Mastigamoebida</taxon>
        <taxon>Entamoebidae</taxon>
        <taxon>Entamoeba</taxon>
    </lineage>
</organism>
<comment type="caution">
    <text evidence="2">The sequence shown here is derived from an EMBL/GenBank/DDBJ whole genome shotgun (WGS) entry which is preliminary data.</text>
</comment>
<dbReference type="AlphaFoldDB" id="A0A5K1UID5"/>
<feature type="transmembrane region" description="Helical" evidence="1">
    <location>
        <begin position="7"/>
        <end position="33"/>
    </location>
</feature>
<dbReference type="VEuPathDB" id="AmoebaDB:EHI7A_033050"/>
<dbReference type="VEuPathDB" id="AmoebaDB:EHI5A_058850"/>
<proteinExistence type="predicted"/>
<keyword evidence="1" id="KW-1133">Transmembrane helix</keyword>
<evidence type="ECO:0000313" key="2">
    <source>
        <dbReference type="EMBL" id="GAT93248.1"/>
    </source>
</evidence>
<dbReference type="OMA" id="RYTFVPW"/>